<dbReference type="Proteomes" id="UP000054805">
    <property type="component" value="Unassembled WGS sequence"/>
</dbReference>
<feature type="compositionally biased region" description="Polar residues" evidence="1">
    <location>
        <begin position="1"/>
        <end position="12"/>
    </location>
</feature>
<feature type="region of interest" description="Disordered" evidence="1">
    <location>
        <begin position="1"/>
        <end position="20"/>
    </location>
</feature>
<evidence type="ECO:0000313" key="2">
    <source>
        <dbReference type="EMBL" id="KRZ10848.1"/>
    </source>
</evidence>
<evidence type="ECO:0000256" key="1">
    <source>
        <dbReference type="SAM" id="MobiDB-lite"/>
    </source>
</evidence>
<comment type="caution">
    <text evidence="3">The sequence shown here is derived from an EMBL/GenBank/DDBJ whole genome shotgun (WGS) entry which is preliminary data.</text>
</comment>
<sequence>MSCPEQLTSLEQASGIAGQPPSLSHYHYCHGVEPHKRKQPCTEPAVPQHTCTLGSKNRIYLFFC</sequence>
<evidence type="ECO:0000313" key="5">
    <source>
        <dbReference type="Proteomes" id="UP000054826"/>
    </source>
</evidence>
<dbReference type="AlphaFoldDB" id="A0A0V1JD82"/>
<dbReference type="Proteomes" id="UP000054826">
    <property type="component" value="Unassembled WGS sequence"/>
</dbReference>
<dbReference type="EMBL" id="JYDV01000107">
    <property type="protein sequence ID" value="KRZ32911.1"/>
    <property type="molecule type" value="Genomic_DNA"/>
</dbReference>
<reference evidence="4 5" key="1">
    <citation type="submission" date="2015-01" db="EMBL/GenBank/DDBJ databases">
        <title>Evolution of Trichinella species and genotypes.</title>
        <authorList>
            <person name="Korhonen P.K."/>
            <person name="Edoardo P."/>
            <person name="Giuseppe L.R."/>
            <person name="Gasser R.B."/>
        </authorList>
    </citation>
    <scope>NUCLEOTIDE SEQUENCE [LARGE SCALE GENOMIC DNA]</scope>
    <source>
        <strain evidence="3">ISS176</strain>
        <strain evidence="2">ISS588</strain>
    </source>
</reference>
<protein>
    <submittedName>
        <fullName evidence="3">Uncharacterized protein</fullName>
    </submittedName>
</protein>
<keyword evidence="4" id="KW-1185">Reference proteome</keyword>
<organism evidence="3 5">
    <name type="scientific">Trichinella pseudospiralis</name>
    <name type="common">Parasitic roundworm</name>
    <dbReference type="NCBI Taxonomy" id="6337"/>
    <lineage>
        <taxon>Eukaryota</taxon>
        <taxon>Metazoa</taxon>
        <taxon>Ecdysozoa</taxon>
        <taxon>Nematoda</taxon>
        <taxon>Enoplea</taxon>
        <taxon>Dorylaimia</taxon>
        <taxon>Trichinellida</taxon>
        <taxon>Trichinellidae</taxon>
        <taxon>Trichinella</taxon>
    </lineage>
</organism>
<dbReference type="EMBL" id="JYDS01000359">
    <property type="protein sequence ID" value="KRZ10848.1"/>
    <property type="molecule type" value="Genomic_DNA"/>
</dbReference>
<proteinExistence type="predicted"/>
<evidence type="ECO:0000313" key="4">
    <source>
        <dbReference type="Proteomes" id="UP000054805"/>
    </source>
</evidence>
<name>A0A0V1JD82_TRIPS</name>
<evidence type="ECO:0000313" key="3">
    <source>
        <dbReference type="EMBL" id="KRZ32911.1"/>
    </source>
</evidence>
<accession>A0A0V1JD82</accession>
<gene>
    <name evidence="2" type="ORF">T4B_1410</name>
    <name evidence="3" type="ORF">T4C_6100</name>
</gene>